<accession>A0ABW7YGD8</accession>
<dbReference type="InterPro" id="IPR013762">
    <property type="entry name" value="Integrase-like_cat_sf"/>
</dbReference>
<gene>
    <name evidence="2" type="ORF">ACIA8P_43925</name>
</gene>
<evidence type="ECO:0000313" key="3">
    <source>
        <dbReference type="Proteomes" id="UP001612415"/>
    </source>
</evidence>
<keyword evidence="1" id="KW-0233">DNA recombination</keyword>
<protein>
    <submittedName>
        <fullName evidence="2">Site-specific integrase</fullName>
    </submittedName>
</protein>
<dbReference type="Proteomes" id="UP001612415">
    <property type="component" value="Unassembled WGS sequence"/>
</dbReference>
<proteinExistence type="predicted"/>
<comment type="caution">
    <text evidence="2">The sequence shown here is derived from an EMBL/GenBank/DDBJ whole genome shotgun (WGS) entry which is preliminary data.</text>
</comment>
<dbReference type="InterPro" id="IPR011010">
    <property type="entry name" value="DNA_brk_join_enz"/>
</dbReference>
<dbReference type="Gene3D" id="1.10.443.10">
    <property type="entry name" value="Intergrase catalytic core"/>
    <property type="match status" value="1"/>
</dbReference>
<dbReference type="RefSeq" id="WP_398662184.1">
    <property type="nucleotide sequence ID" value="NZ_JBITDC010000029.1"/>
</dbReference>
<evidence type="ECO:0000256" key="1">
    <source>
        <dbReference type="ARBA" id="ARBA00023172"/>
    </source>
</evidence>
<organism evidence="2 3">
    <name type="scientific">Streptomyces cellulosae</name>
    <dbReference type="NCBI Taxonomy" id="1968"/>
    <lineage>
        <taxon>Bacteria</taxon>
        <taxon>Bacillati</taxon>
        <taxon>Actinomycetota</taxon>
        <taxon>Actinomycetes</taxon>
        <taxon>Kitasatosporales</taxon>
        <taxon>Streptomycetaceae</taxon>
        <taxon>Streptomyces</taxon>
    </lineage>
</organism>
<evidence type="ECO:0000313" key="2">
    <source>
        <dbReference type="EMBL" id="MFI5681476.1"/>
    </source>
</evidence>
<name>A0ABW7YGD8_STRCE</name>
<dbReference type="SUPFAM" id="SSF56349">
    <property type="entry name" value="DNA breaking-rejoining enzymes"/>
    <property type="match status" value="1"/>
</dbReference>
<reference evidence="2 3" key="1">
    <citation type="submission" date="2024-10" db="EMBL/GenBank/DDBJ databases">
        <title>The Natural Products Discovery Center: Release of the First 8490 Sequenced Strains for Exploring Actinobacteria Biosynthetic Diversity.</title>
        <authorList>
            <person name="Kalkreuter E."/>
            <person name="Kautsar S.A."/>
            <person name="Yang D."/>
            <person name="Bader C.D."/>
            <person name="Teijaro C.N."/>
            <person name="Fluegel L."/>
            <person name="Davis C.M."/>
            <person name="Simpson J.R."/>
            <person name="Lauterbach L."/>
            <person name="Steele A.D."/>
            <person name="Gui C."/>
            <person name="Meng S."/>
            <person name="Li G."/>
            <person name="Viehrig K."/>
            <person name="Ye F."/>
            <person name="Su P."/>
            <person name="Kiefer A.F."/>
            <person name="Nichols A."/>
            <person name="Cepeda A.J."/>
            <person name="Yan W."/>
            <person name="Fan B."/>
            <person name="Jiang Y."/>
            <person name="Adhikari A."/>
            <person name="Zheng C.-J."/>
            <person name="Schuster L."/>
            <person name="Cowan T.M."/>
            <person name="Smanski M.J."/>
            <person name="Chevrette M.G."/>
            <person name="De Carvalho L.P.S."/>
            <person name="Shen B."/>
        </authorList>
    </citation>
    <scope>NUCLEOTIDE SEQUENCE [LARGE SCALE GENOMIC DNA]</scope>
    <source>
        <strain evidence="2 3">NPDC051599</strain>
    </source>
</reference>
<sequence>MLLERFDATGWEQWDVPRLPAIPAGMPILVDDDLLFADGVSRRPATVVNRWLRDLPSNKVASVGSWWAYGRAVKAWMEHLRVHGIELFDTRVRLKDALSTYAAFHESGPIDERWQATYWNQQVSILSGFYQWAVAEAGVSAVPFTYKQAMAAFGGTKTRVMTNLATRRVGKPHVTVRYLEPEFEELFLKGLGGLGPDGTADMAFHGRELSRNGAGGALALGTGMRRREFSLLLVYELPALPRRPTEVPIEFPVPAPLAKGRKFRRTWIAFEDLERVHGHARLDRQMTGAGSLWTPPRSWGAPLYVTEPDVRGGRVNGTRVMWGALTPAERLRLVAPEGGSCLLWLKNSGAPFTAWPTVFERTSQRIAKRWDPRFPHVYPHRCRHTFAMRTLEKLARGYYASAAQLAPGDADAVWLHFLTANDPLLILRDLLGHSSILTTEMYVKRLDVSRIYKQAYTSSNESRASLAQLTKAESEVEAEFKEENG</sequence>
<dbReference type="EMBL" id="JBITDC010000029">
    <property type="protein sequence ID" value="MFI5681476.1"/>
    <property type="molecule type" value="Genomic_DNA"/>
</dbReference>
<keyword evidence="3" id="KW-1185">Reference proteome</keyword>